<keyword evidence="2" id="KW-1003">Cell membrane</keyword>
<dbReference type="RefSeq" id="WP_228139932.1">
    <property type="nucleotide sequence ID" value="NZ_CP014945.1"/>
</dbReference>
<reference evidence="8 9" key="1">
    <citation type="submission" date="2016-03" db="EMBL/GenBank/DDBJ databases">
        <title>Genome sequencing of Psychrobacter alimentarius PAMC 27889.</title>
        <authorList>
            <person name="Lee J."/>
            <person name="Kim O.-S."/>
        </authorList>
    </citation>
    <scope>NUCLEOTIDE SEQUENCE [LARGE SCALE GENOMIC DNA]</scope>
    <source>
        <strain evidence="8 9">PAMC 27889</strain>
    </source>
</reference>
<feature type="transmembrane region" description="Helical" evidence="6">
    <location>
        <begin position="92"/>
        <end position="110"/>
    </location>
</feature>
<comment type="subcellular location">
    <subcellularLocation>
        <location evidence="1">Cell membrane</location>
        <topology evidence="1">Multi-pass membrane protein</topology>
    </subcellularLocation>
</comment>
<dbReference type="InterPro" id="IPR000620">
    <property type="entry name" value="EamA_dom"/>
</dbReference>
<sequence>MLNQHLSRANIVSIKGALFALAAAALNATIGIFSVLLMNTGLKSNDVAFLKTLAAFVLLSLMLSKTPRHVQYQQLIMPARVTLNHHASHKRIMAAIAVCAFFGIFTLFVFETQAYQYGNPANVVVILMAAATISATLFGALLLKEKLLLNTILGVLLAITGIFVISWTSSVDLTLVFFAALAGIGYGLFSVLMQRFGLQGGIYLTKYLLLFGSLLLFIPFIITFDPVHIGYQSILGLLGLAIFPTILGFYCTTSALTYLPASKVQVIELSEPLFAMFFVWLILHESATIRFWLGAGLVILGILTITNTFKKTPH</sequence>
<evidence type="ECO:0000256" key="4">
    <source>
        <dbReference type="ARBA" id="ARBA00022989"/>
    </source>
</evidence>
<dbReference type="Gene3D" id="1.10.3730.20">
    <property type="match status" value="2"/>
</dbReference>
<keyword evidence="4 6" id="KW-1133">Transmembrane helix</keyword>
<protein>
    <submittedName>
        <fullName evidence="8">Permease</fullName>
    </submittedName>
</protein>
<feature type="transmembrane region" description="Helical" evidence="6">
    <location>
        <begin position="122"/>
        <end position="142"/>
    </location>
</feature>
<name>A0ABN4N3K6_9GAMM</name>
<evidence type="ECO:0000256" key="2">
    <source>
        <dbReference type="ARBA" id="ARBA00022475"/>
    </source>
</evidence>
<feature type="transmembrane region" description="Helical" evidence="6">
    <location>
        <begin position="147"/>
        <end position="167"/>
    </location>
</feature>
<proteinExistence type="predicted"/>
<feature type="transmembrane region" description="Helical" evidence="6">
    <location>
        <begin position="289"/>
        <end position="309"/>
    </location>
</feature>
<dbReference type="SUPFAM" id="SSF103481">
    <property type="entry name" value="Multidrug resistance efflux transporter EmrE"/>
    <property type="match status" value="2"/>
</dbReference>
<feature type="transmembrane region" description="Helical" evidence="6">
    <location>
        <begin position="266"/>
        <end position="283"/>
    </location>
</feature>
<feature type="transmembrane region" description="Helical" evidence="6">
    <location>
        <begin position="12"/>
        <end position="36"/>
    </location>
</feature>
<dbReference type="PANTHER" id="PTHR42920:SF5">
    <property type="entry name" value="EAMA DOMAIN-CONTAINING PROTEIN"/>
    <property type="match status" value="1"/>
</dbReference>
<feature type="transmembrane region" description="Helical" evidence="6">
    <location>
        <begin position="204"/>
        <end position="222"/>
    </location>
</feature>
<gene>
    <name evidence="8" type="ORF">A3K91_1332</name>
</gene>
<dbReference type="GeneID" id="33058982"/>
<dbReference type="InterPro" id="IPR051258">
    <property type="entry name" value="Diverse_Substrate_Transporter"/>
</dbReference>
<dbReference type="PANTHER" id="PTHR42920">
    <property type="entry name" value="OS03G0707200 PROTEIN-RELATED"/>
    <property type="match status" value="1"/>
</dbReference>
<evidence type="ECO:0000256" key="1">
    <source>
        <dbReference type="ARBA" id="ARBA00004651"/>
    </source>
</evidence>
<evidence type="ECO:0000313" key="8">
    <source>
        <dbReference type="EMBL" id="AMT96936.1"/>
    </source>
</evidence>
<feature type="transmembrane region" description="Helical" evidence="6">
    <location>
        <begin position="173"/>
        <end position="192"/>
    </location>
</feature>
<feature type="domain" description="EamA" evidence="7">
    <location>
        <begin position="176"/>
        <end position="306"/>
    </location>
</feature>
<evidence type="ECO:0000313" key="9">
    <source>
        <dbReference type="Proteomes" id="UP000076104"/>
    </source>
</evidence>
<evidence type="ECO:0000259" key="7">
    <source>
        <dbReference type="Pfam" id="PF00892"/>
    </source>
</evidence>
<keyword evidence="3 6" id="KW-0812">Transmembrane</keyword>
<dbReference type="Pfam" id="PF00892">
    <property type="entry name" value="EamA"/>
    <property type="match status" value="2"/>
</dbReference>
<feature type="transmembrane region" description="Helical" evidence="6">
    <location>
        <begin position="48"/>
        <end position="64"/>
    </location>
</feature>
<evidence type="ECO:0000256" key="5">
    <source>
        <dbReference type="ARBA" id="ARBA00023136"/>
    </source>
</evidence>
<feature type="domain" description="EamA" evidence="7">
    <location>
        <begin position="15"/>
        <end position="166"/>
    </location>
</feature>
<keyword evidence="9" id="KW-1185">Reference proteome</keyword>
<evidence type="ECO:0000256" key="3">
    <source>
        <dbReference type="ARBA" id="ARBA00022692"/>
    </source>
</evidence>
<dbReference type="Proteomes" id="UP000076104">
    <property type="component" value="Chromosome"/>
</dbReference>
<evidence type="ECO:0000256" key="6">
    <source>
        <dbReference type="SAM" id="Phobius"/>
    </source>
</evidence>
<feature type="transmembrane region" description="Helical" evidence="6">
    <location>
        <begin position="234"/>
        <end position="259"/>
    </location>
</feature>
<keyword evidence="5 6" id="KW-0472">Membrane</keyword>
<dbReference type="InterPro" id="IPR037185">
    <property type="entry name" value="EmrE-like"/>
</dbReference>
<dbReference type="EMBL" id="CP014945">
    <property type="protein sequence ID" value="AMT96936.1"/>
    <property type="molecule type" value="Genomic_DNA"/>
</dbReference>
<organism evidence="8 9">
    <name type="scientific">Psychrobacter alimentarius</name>
    <dbReference type="NCBI Taxonomy" id="261164"/>
    <lineage>
        <taxon>Bacteria</taxon>
        <taxon>Pseudomonadati</taxon>
        <taxon>Pseudomonadota</taxon>
        <taxon>Gammaproteobacteria</taxon>
        <taxon>Moraxellales</taxon>
        <taxon>Moraxellaceae</taxon>
        <taxon>Psychrobacter</taxon>
    </lineage>
</organism>
<accession>A0ABN4N3K6</accession>